<dbReference type="InterPro" id="IPR004651">
    <property type="entry name" value="HisF"/>
</dbReference>
<comment type="caution">
    <text evidence="7">The sequence shown here is derived from an EMBL/GenBank/DDBJ whole genome shotgun (WGS) entry which is preliminary data.</text>
</comment>
<name>A0A0F9MKQ0_9ZZZZ</name>
<dbReference type="SUPFAM" id="SSF51366">
    <property type="entry name" value="Ribulose-phoshate binding barrel"/>
    <property type="match status" value="1"/>
</dbReference>
<sequence>MEYRRVIPCLDVKNGRLVKGVNFVDLKDVGDPAQVGAAYSQAGADELVFLDITATLEKRKTLIDVVKRTVKNILVPLTVGGGIKSIQDIEDLMEIGVSKVSINTAAVQNPELVKEAAKEFGSEKIIIAIDTRSSSQVPSTFEVLVSGGTKPTEIDAVEWARRVEDLGAGAILPTSIDTDGTQAGYDIAMTRAIADAVNLPVIASGGAGTLEHLYQAITQGKADAVLVASIVHFGKYTIAQIKEYLAGRGIPIRL</sequence>
<dbReference type="NCBIfam" id="TIGR00735">
    <property type="entry name" value="hisF"/>
    <property type="match status" value="1"/>
</dbReference>
<reference evidence="7" key="1">
    <citation type="journal article" date="2015" name="Nature">
        <title>Complex archaea that bridge the gap between prokaryotes and eukaryotes.</title>
        <authorList>
            <person name="Spang A."/>
            <person name="Saw J.H."/>
            <person name="Jorgensen S.L."/>
            <person name="Zaremba-Niedzwiedzka K."/>
            <person name="Martijn J."/>
            <person name="Lind A.E."/>
            <person name="van Eijk R."/>
            <person name="Schleper C."/>
            <person name="Guy L."/>
            <person name="Ettema T.J."/>
        </authorList>
    </citation>
    <scope>NUCLEOTIDE SEQUENCE</scope>
</reference>
<gene>
    <name evidence="7" type="ORF">LCGC14_1143230</name>
</gene>
<keyword evidence="4" id="KW-0368">Histidine biosynthesis</keyword>
<comment type="catalytic activity">
    <reaction evidence="6">
        <text>5-[(5-phospho-1-deoxy-D-ribulos-1-ylimino)methylamino]-1-(5-phospho-beta-D-ribosyl)imidazole-4-carboxamide + L-glutamine = D-erythro-1-(imidazol-4-yl)glycerol 3-phosphate + 5-amino-1-(5-phospho-beta-D-ribosyl)imidazole-4-carboxamide + L-glutamate + H(+)</text>
        <dbReference type="Rhea" id="RHEA:24793"/>
        <dbReference type="ChEBI" id="CHEBI:15378"/>
        <dbReference type="ChEBI" id="CHEBI:29985"/>
        <dbReference type="ChEBI" id="CHEBI:58278"/>
        <dbReference type="ChEBI" id="CHEBI:58359"/>
        <dbReference type="ChEBI" id="CHEBI:58475"/>
        <dbReference type="ChEBI" id="CHEBI:58525"/>
        <dbReference type="EC" id="4.3.2.10"/>
    </reaction>
</comment>
<dbReference type="UniPathway" id="UPA00031">
    <property type="reaction ID" value="UER00010"/>
</dbReference>
<dbReference type="CDD" id="cd04731">
    <property type="entry name" value="HisF"/>
    <property type="match status" value="1"/>
</dbReference>
<dbReference type="HAMAP" id="MF_01013">
    <property type="entry name" value="HisF"/>
    <property type="match status" value="1"/>
</dbReference>
<dbReference type="InterPro" id="IPR050064">
    <property type="entry name" value="IGPS_HisA/HisF"/>
</dbReference>
<dbReference type="AlphaFoldDB" id="A0A0F9MKQ0"/>
<accession>A0A0F9MKQ0</accession>
<proteinExistence type="inferred from homology"/>
<dbReference type="PANTHER" id="PTHR21235">
    <property type="entry name" value="IMIDAZOLE GLYCEROL PHOSPHATE SYNTHASE SUBUNIT HISF/H IGP SYNTHASE SUBUNIT HISF/H"/>
    <property type="match status" value="1"/>
</dbReference>
<keyword evidence="5" id="KW-0456">Lyase</keyword>
<dbReference type="EMBL" id="LAZR01005443">
    <property type="protein sequence ID" value="KKM99901.1"/>
    <property type="molecule type" value="Genomic_DNA"/>
</dbReference>
<dbReference type="InterPro" id="IPR011060">
    <property type="entry name" value="RibuloseP-bd_barrel"/>
</dbReference>
<comment type="pathway">
    <text evidence="1">Amino-acid biosynthesis; L-histidine biosynthesis; L-histidine from 5-phospho-alpha-D-ribose 1-diphosphate: step 5/9.</text>
</comment>
<evidence type="ECO:0000313" key="7">
    <source>
        <dbReference type="EMBL" id="KKM99901.1"/>
    </source>
</evidence>
<evidence type="ECO:0000256" key="4">
    <source>
        <dbReference type="ARBA" id="ARBA00023102"/>
    </source>
</evidence>
<evidence type="ECO:0000256" key="5">
    <source>
        <dbReference type="ARBA" id="ARBA00023239"/>
    </source>
</evidence>
<dbReference type="GO" id="GO:0000107">
    <property type="term" value="F:imidazoleglycerol-phosphate synthase activity"/>
    <property type="evidence" value="ECO:0007669"/>
    <property type="project" value="InterPro"/>
</dbReference>
<evidence type="ECO:0000256" key="3">
    <source>
        <dbReference type="ARBA" id="ARBA00022605"/>
    </source>
</evidence>
<keyword evidence="3" id="KW-0028">Amino-acid biosynthesis</keyword>
<dbReference type="PANTHER" id="PTHR21235:SF2">
    <property type="entry name" value="IMIDAZOLE GLYCEROL PHOSPHATE SYNTHASE HISHF"/>
    <property type="match status" value="1"/>
</dbReference>
<dbReference type="GO" id="GO:0000105">
    <property type="term" value="P:L-histidine biosynthetic process"/>
    <property type="evidence" value="ECO:0007669"/>
    <property type="project" value="UniProtKB-UniPathway"/>
</dbReference>
<protein>
    <recommendedName>
        <fullName evidence="2">imidazole glycerol-phosphate synthase</fullName>
        <ecNumber evidence="2">4.3.2.10</ecNumber>
    </recommendedName>
</protein>
<dbReference type="InterPro" id="IPR013785">
    <property type="entry name" value="Aldolase_TIM"/>
</dbReference>
<dbReference type="Pfam" id="PF00977">
    <property type="entry name" value="His_biosynth"/>
    <property type="match status" value="1"/>
</dbReference>
<evidence type="ECO:0000256" key="6">
    <source>
        <dbReference type="ARBA" id="ARBA00047838"/>
    </source>
</evidence>
<dbReference type="InterPro" id="IPR006062">
    <property type="entry name" value="His_biosynth"/>
</dbReference>
<dbReference type="EC" id="4.3.2.10" evidence="2"/>
<organism evidence="7">
    <name type="scientific">marine sediment metagenome</name>
    <dbReference type="NCBI Taxonomy" id="412755"/>
    <lineage>
        <taxon>unclassified sequences</taxon>
        <taxon>metagenomes</taxon>
        <taxon>ecological metagenomes</taxon>
    </lineage>
</organism>
<dbReference type="GO" id="GO:0016829">
    <property type="term" value="F:lyase activity"/>
    <property type="evidence" value="ECO:0007669"/>
    <property type="project" value="UniProtKB-KW"/>
</dbReference>
<evidence type="ECO:0000256" key="2">
    <source>
        <dbReference type="ARBA" id="ARBA00012809"/>
    </source>
</evidence>
<evidence type="ECO:0000256" key="1">
    <source>
        <dbReference type="ARBA" id="ARBA00005091"/>
    </source>
</evidence>
<dbReference type="Gene3D" id="3.20.20.70">
    <property type="entry name" value="Aldolase class I"/>
    <property type="match status" value="1"/>
</dbReference>